<dbReference type="EMBL" id="CAADFG010000002">
    <property type="protein sequence ID" value="VFJ87202.1"/>
    <property type="molecule type" value="Genomic_DNA"/>
</dbReference>
<evidence type="ECO:0008006" key="4">
    <source>
        <dbReference type="Google" id="ProtNLM"/>
    </source>
</evidence>
<evidence type="ECO:0000313" key="3">
    <source>
        <dbReference type="EMBL" id="VFJ95106.1"/>
    </source>
</evidence>
<accession>A0A450U9T1</accession>
<dbReference type="AlphaFoldDB" id="A0A450U9T1"/>
<name>A0A450U9T1_9GAMM</name>
<protein>
    <recommendedName>
        <fullName evidence="4">DUF4160 domain-containing protein</fullName>
    </recommendedName>
</protein>
<proteinExistence type="predicted"/>
<dbReference type="InterPro" id="IPR025427">
    <property type="entry name" value="DUF4160"/>
</dbReference>
<dbReference type="Pfam" id="PF13711">
    <property type="entry name" value="DUF4160"/>
    <property type="match status" value="1"/>
</dbReference>
<dbReference type="EMBL" id="CAADFJ010000001">
    <property type="protein sequence ID" value="VFJ95106.1"/>
    <property type="molecule type" value="Genomic_DNA"/>
</dbReference>
<evidence type="ECO:0000313" key="2">
    <source>
        <dbReference type="EMBL" id="VFJ88858.1"/>
    </source>
</evidence>
<sequence>MPTVKGIPGPYRFYFYSFDCNEPRHVHIQRERHVCKFWLEPPSLGRNGGFPATELRFIQKILKNNRLKILEAWNEHCNDQPRTTPQGVSRHRG</sequence>
<dbReference type="EMBL" id="CAADFI010000002">
    <property type="protein sequence ID" value="VFJ88858.1"/>
    <property type="molecule type" value="Genomic_DNA"/>
</dbReference>
<gene>
    <name evidence="1" type="ORF">BECKH772A_GA0070896_1000251</name>
    <name evidence="2" type="ORF">BECKH772B_GA0070898_1000247</name>
    <name evidence="3" type="ORF">BECKH772C_GA0070978_1000198</name>
</gene>
<evidence type="ECO:0000313" key="1">
    <source>
        <dbReference type="EMBL" id="VFJ87202.1"/>
    </source>
</evidence>
<organism evidence="2">
    <name type="scientific">Candidatus Kentrum eta</name>
    <dbReference type="NCBI Taxonomy" id="2126337"/>
    <lineage>
        <taxon>Bacteria</taxon>
        <taxon>Pseudomonadati</taxon>
        <taxon>Pseudomonadota</taxon>
        <taxon>Gammaproteobacteria</taxon>
        <taxon>Candidatus Kentrum</taxon>
    </lineage>
</organism>
<reference evidence="2" key="1">
    <citation type="submission" date="2019-02" db="EMBL/GenBank/DDBJ databases">
        <authorList>
            <person name="Gruber-Vodicka R. H."/>
            <person name="Seah K. B. B."/>
        </authorList>
    </citation>
    <scope>NUCLEOTIDE SEQUENCE</scope>
    <source>
        <strain evidence="3">BECK_SA2B12</strain>
        <strain evidence="1">BECK_SA2B15</strain>
        <strain evidence="2">BECK_SA2B20</strain>
    </source>
</reference>